<dbReference type="InterPro" id="IPR051494">
    <property type="entry name" value="BSD_domain-containing"/>
</dbReference>
<feature type="domain" description="BSD" evidence="2">
    <location>
        <begin position="181"/>
        <end position="233"/>
    </location>
</feature>
<dbReference type="InterPro" id="IPR035925">
    <property type="entry name" value="BSD_dom_sf"/>
</dbReference>
<feature type="compositionally biased region" description="Polar residues" evidence="1">
    <location>
        <begin position="318"/>
        <end position="355"/>
    </location>
</feature>
<accession>A0A979FMI9</accession>
<dbReference type="PANTHER" id="PTHR16019:SF5">
    <property type="entry name" value="BSD DOMAIN-CONTAINING PROTEIN 1"/>
    <property type="match status" value="1"/>
</dbReference>
<dbReference type="OrthoDB" id="73788at2759"/>
<reference evidence="4" key="1">
    <citation type="submission" date="2025-08" db="UniProtKB">
        <authorList>
            <consortium name="RefSeq"/>
        </authorList>
    </citation>
    <scope>IDENTIFICATION</scope>
    <source>
        <tissue evidence="4">Whole organism</tissue>
    </source>
</reference>
<feature type="compositionally biased region" description="Basic residues" evidence="1">
    <location>
        <begin position="359"/>
        <end position="372"/>
    </location>
</feature>
<dbReference type="KEGG" id="hazt:108679952"/>
<sequence length="439" mass="48310">MAALELYMPKVPMPKVPVMISKVPFLQVGSSLVSFLTKYSLISSGEEQTWWGWLQSAKEKVVSQSSEVLEFVKNDIDEFRKVVSEEASTVVSSTATALKTKLKLDEDDSTAANVKKSVSGFLSHVADVFTPPPNDEDEEAFVIANHQPVMISKLEAAVYASIQDPDVFLEDPKDEADYSAWLESFDLKEKQIEIADLLVTCKPLHKHFSNLVPQQVSHTLFWHRYFYLVHRLEQQQEKRQQITSRVSSSPQEDSLLWEEDEPIGPEVDIPEDVQTQLLQQYEQELMTASTTATATTGPATTAPVTTAPTRSAPDADKSSTTAGPHTEQPKSTITEELLSPTSDPSVPAETPSQIMRQAATKKNKSKSAKQRGTKTTPGSSASSSPVKSLSTDSNEDEWEKVEATDESDSGMASIEGGGSPATDRPASEKPKGEDWETWE</sequence>
<name>A0A979FMI9_HYAAZ</name>
<dbReference type="PANTHER" id="PTHR16019">
    <property type="entry name" value="SYNAPSE-ASSOCIATED PROTEIN"/>
    <property type="match status" value="1"/>
</dbReference>
<dbReference type="InterPro" id="IPR005607">
    <property type="entry name" value="BSD_dom"/>
</dbReference>
<gene>
    <name evidence="4" type="primary">LOC108679952</name>
</gene>
<evidence type="ECO:0000256" key="1">
    <source>
        <dbReference type="SAM" id="MobiDB-lite"/>
    </source>
</evidence>
<protein>
    <submittedName>
        <fullName evidence="4">BSD domain-containing protein 1-A</fullName>
    </submittedName>
</protein>
<dbReference type="SMART" id="SM00751">
    <property type="entry name" value="BSD"/>
    <property type="match status" value="1"/>
</dbReference>
<evidence type="ECO:0000259" key="2">
    <source>
        <dbReference type="PROSITE" id="PS50858"/>
    </source>
</evidence>
<dbReference type="OMA" id="TCFLCWF"/>
<evidence type="ECO:0000313" key="3">
    <source>
        <dbReference type="Proteomes" id="UP000694843"/>
    </source>
</evidence>
<feature type="compositionally biased region" description="Acidic residues" evidence="1">
    <location>
        <begin position="393"/>
        <end position="408"/>
    </location>
</feature>
<feature type="compositionally biased region" description="Low complexity" evidence="1">
    <location>
        <begin position="288"/>
        <end position="312"/>
    </location>
</feature>
<dbReference type="GO" id="GO:0005737">
    <property type="term" value="C:cytoplasm"/>
    <property type="evidence" value="ECO:0007669"/>
    <property type="project" value="TreeGrafter"/>
</dbReference>
<feature type="compositionally biased region" description="Basic and acidic residues" evidence="1">
    <location>
        <begin position="425"/>
        <end position="439"/>
    </location>
</feature>
<keyword evidence="3" id="KW-1185">Reference proteome</keyword>
<feature type="compositionally biased region" description="Low complexity" evidence="1">
    <location>
        <begin position="373"/>
        <end position="391"/>
    </location>
</feature>
<dbReference type="RefSeq" id="XP_047738261.1">
    <property type="nucleotide sequence ID" value="XM_047882305.1"/>
</dbReference>
<dbReference type="SUPFAM" id="SSF140383">
    <property type="entry name" value="BSD domain-like"/>
    <property type="match status" value="1"/>
</dbReference>
<proteinExistence type="predicted"/>
<dbReference type="Gene3D" id="1.10.3970.10">
    <property type="entry name" value="BSD domain"/>
    <property type="match status" value="1"/>
</dbReference>
<dbReference type="AlphaFoldDB" id="A0A979FMI9"/>
<feature type="region of interest" description="Disordered" evidence="1">
    <location>
        <begin position="288"/>
        <end position="439"/>
    </location>
</feature>
<dbReference type="Proteomes" id="UP000694843">
    <property type="component" value="Unplaced"/>
</dbReference>
<organism evidence="3 4">
    <name type="scientific">Hyalella azteca</name>
    <name type="common">Amphipod</name>
    <dbReference type="NCBI Taxonomy" id="294128"/>
    <lineage>
        <taxon>Eukaryota</taxon>
        <taxon>Metazoa</taxon>
        <taxon>Ecdysozoa</taxon>
        <taxon>Arthropoda</taxon>
        <taxon>Crustacea</taxon>
        <taxon>Multicrustacea</taxon>
        <taxon>Malacostraca</taxon>
        <taxon>Eumalacostraca</taxon>
        <taxon>Peracarida</taxon>
        <taxon>Amphipoda</taxon>
        <taxon>Senticaudata</taxon>
        <taxon>Talitrida</taxon>
        <taxon>Talitroidea</taxon>
        <taxon>Hyalellidae</taxon>
        <taxon>Hyalella</taxon>
    </lineage>
</organism>
<dbReference type="GeneID" id="108679952"/>
<dbReference type="Pfam" id="PF03909">
    <property type="entry name" value="BSD"/>
    <property type="match status" value="1"/>
</dbReference>
<evidence type="ECO:0000313" key="4">
    <source>
        <dbReference type="RefSeq" id="XP_047738261.1"/>
    </source>
</evidence>
<dbReference type="PROSITE" id="PS50858">
    <property type="entry name" value="BSD"/>
    <property type="match status" value="1"/>
</dbReference>